<dbReference type="PANTHER" id="PTHR13318">
    <property type="entry name" value="PARTNER OF PAIRED, ISOFORM B-RELATED"/>
    <property type="match status" value="1"/>
</dbReference>
<organism evidence="1 2">
    <name type="scientific">Meripilus lineatus</name>
    <dbReference type="NCBI Taxonomy" id="2056292"/>
    <lineage>
        <taxon>Eukaryota</taxon>
        <taxon>Fungi</taxon>
        <taxon>Dikarya</taxon>
        <taxon>Basidiomycota</taxon>
        <taxon>Agaricomycotina</taxon>
        <taxon>Agaricomycetes</taxon>
        <taxon>Polyporales</taxon>
        <taxon>Meripilaceae</taxon>
        <taxon>Meripilus</taxon>
    </lineage>
</organism>
<dbReference type="Proteomes" id="UP001212997">
    <property type="component" value="Unassembled WGS sequence"/>
</dbReference>
<reference evidence="1" key="1">
    <citation type="submission" date="2022-07" db="EMBL/GenBank/DDBJ databases">
        <title>Genome Sequence of Physisporinus lineatus.</title>
        <authorList>
            <person name="Buettner E."/>
        </authorList>
    </citation>
    <scope>NUCLEOTIDE SEQUENCE</scope>
    <source>
        <strain evidence="1">VT162</strain>
    </source>
</reference>
<name>A0AAD5YI04_9APHY</name>
<dbReference type="Gene3D" id="3.80.10.10">
    <property type="entry name" value="Ribonuclease Inhibitor"/>
    <property type="match status" value="2"/>
</dbReference>
<accession>A0AAD5YI04</accession>
<dbReference type="EMBL" id="JANAWD010000132">
    <property type="protein sequence ID" value="KAJ3486087.1"/>
    <property type="molecule type" value="Genomic_DNA"/>
</dbReference>
<dbReference type="InterPro" id="IPR032675">
    <property type="entry name" value="LRR_dom_sf"/>
</dbReference>
<evidence type="ECO:0008006" key="3">
    <source>
        <dbReference type="Google" id="ProtNLM"/>
    </source>
</evidence>
<gene>
    <name evidence="1" type="ORF">NLI96_g4491</name>
</gene>
<sequence length="999" mass="113575">MHDALWIEEVFLCIVEALNPGTLGARSTLSALARTCKTFHEPAIDALWYTQTSLGPILRLVPGLEVSINRWPNEGFEPPTLQEILDGPTIRMGSTEFGSDDLRPFDKYAAKIKQIHGKHIGLEPFCYTIDYRVLVALHAARPVVCFPQLRYLQWPLQGVVGSDQYDNEPIISMFFGQNLSKLELDIGTNISSTTQKALKEACPALESFSFSFESISIPDRLNLFQGWASLKSLAYSGLWSHPYTLIIPTLLPNLETINLSIDDIRIKTLEKQEGLRLDMKVPHIYASLRRFNLIVGVGMNPRLDALFSRLSCPLLEFLGIRLMGGNFIEQFTTPSFRTISRMCSPRALQTLKITMNATISKYEHPVLPFDVIRPLLSFPNIHTFHSNLCFSDFDDTKILQISQAWRYLVSLRLKPNQAERPAMDYITLKALGHLSKNCPNLEELCAIVDARSIPELASLTPDNLETNKSVEQRKLVSLSFVDSSINDPESVASYLFSLFPSLFYVSSTSMSQEYHGKTQEDWKEIEEIFLNIAEALDQNTPQARSALYALARACKTFHEPAIDVLWHTQTSLAPILSCVPGVEVYILKTSDSVNRKRQVEKKQLRIRFPREDPQPDDWKRFDKYAGRIRRFQWGGLVRRGASDLIDHEVLVALHAARPVSCFPQLRYLEWPAEGIQHTDEHYVTMFLGPKLSEFNLQTFSLSTYKEILGRFKETCPALKRLSFMCEPSPEMRDLFQGWTSLRNLTYSGFPKSTETWILPTLLPNLEILRLGALPVHYLPPDQGYGDEIPIHVYPSLKAFYLTVARQATPHLDTLLSMVSCPRLEILNISLSMDDQPDELFAKTFFSAISRMCSPMALQVLTITWNPTITGTTWFEASIVHFDVFCPLLLFRNIRRFTSDAFFLIDLDDTKMLEISEAWVSLVKFHLVPGRRVRHPRGQITLKALEYLSMNCPQLEYFSAVMDAQLLPELPSVATDNLRDRSKLVSLSLVDSVVTDPIDN</sequence>
<evidence type="ECO:0000313" key="2">
    <source>
        <dbReference type="Proteomes" id="UP001212997"/>
    </source>
</evidence>
<dbReference type="GO" id="GO:0019005">
    <property type="term" value="C:SCF ubiquitin ligase complex"/>
    <property type="evidence" value="ECO:0007669"/>
    <property type="project" value="TreeGrafter"/>
</dbReference>
<proteinExistence type="predicted"/>
<comment type="caution">
    <text evidence="1">The sequence shown here is derived from an EMBL/GenBank/DDBJ whole genome shotgun (WGS) entry which is preliminary data.</text>
</comment>
<protein>
    <recommendedName>
        <fullName evidence="3">F-box domain-containing protein</fullName>
    </recommendedName>
</protein>
<keyword evidence="2" id="KW-1185">Reference proteome</keyword>
<dbReference type="AlphaFoldDB" id="A0AAD5YI04"/>
<dbReference type="SUPFAM" id="SSF52058">
    <property type="entry name" value="L domain-like"/>
    <property type="match status" value="1"/>
</dbReference>
<evidence type="ECO:0000313" key="1">
    <source>
        <dbReference type="EMBL" id="KAJ3486087.1"/>
    </source>
</evidence>
<dbReference type="GO" id="GO:0031146">
    <property type="term" value="P:SCF-dependent proteasomal ubiquitin-dependent protein catabolic process"/>
    <property type="evidence" value="ECO:0007669"/>
    <property type="project" value="TreeGrafter"/>
</dbReference>
<dbReference type="PANTHER" id="PTHR13318:SF190">
    <property type="entry name" value="PARTNER OF PAIRED, ISOFORM B"/>
    <property type="match status" value="1"/>
</dbReference>